<keyword evidence="2" id="KW-1185">Reference proteome</keyword>
<dbReference type="AlphaFoldDB" id="A0A540MRY3"/>
<sequence>MLIMYGIVSSPAFGVSLASNVVNRPAASTCILKATMSPSAGTGPMPVRLCLVLDIL</sequence>
<gene>
    <name evidence="1" type="ORF">C1H46_012786</name>
</gene>
<proteinExistence type="predicted"/>
<evidence type="ECO:0000313" key="2">
    <source>
        <dbReference type="Proteomes" id="UP000315295"/>
    </source>
</evidence>
<dbReference type="Proteomes" id="UP000315295">
    <property type="component" value="Unassembled WGS sequence"/>
</dbReference>
<comment type="caution">
    <text evidence="1">The sequence shown here is derived from an EMBL/GenBank/DDBJ whole genome shotgun (WGS) entry which is preliminary data.</text>
</comment>
<reference evidence="1 2" key="1">
    <citation type="journal article" date="2019" name="G3 (Bethesda)">
        <title>Sequencing of a Wild Apple (Malus baccata) Genome Unravels the Differences Between Cultivated and Wild Apple Species Regarding Disease Resistance and Cold Tolerance.</title>
        <authorList>
            <person name="Chen X."/>
        </authorList>
    </citation>
    <scope>NUCLEOTIDE SEQUENCE [LARGE SCALE GENOMIC DNA]</scope>
    <source>
        <strain evidence="2">cv. Shandingzi</strain>
        <tissue evidence="1">Leaves</tissue>
    </source>
</reference>
<dbReference type="EMBL" id="VIEB01000192">
    <property type="protein sequence ID" value="TQE01556.1"/>
    <property type="molecule type" value="Genomic_DNA"/>
</dbReference>
<evidence type="ECO:0000313" key="1">
    <source>
        <dbReference type="EMBL" id="TQE01556.1"/>
    </source>
</evidence>
<protein>
    <submittedName>
        <fullName evidence="1">Uncharacterized protein</fullName>
    </submittedName>
</protein>
<organism evidence="1 2">
    <name type="scientific">Malus baccata</name>
    <name type="common">Siberian crab apple</name>
    <name type="synonym">Pyrus baccata</name>
    <dbReference type="NCBI Taxonomy" id="106549"/>
    <lineage>
        <taxon>Eukaryota</taxon>
        <taxon>Viridiplantae</taxon>
        <taxon>Streptophyta</taxon>
        <taxon>Embryophyta</taxon>
        <taxon>Tracheophyta</taxon>
        <taxon>Spermatophyta</taxon>
        <taxon>Magnoliopsida</taxon>
        <taxon>eudicotyledons</taxon>
        <taxon>Gunneridae</taxon>
        <taxon>Pentapetalae</taxon>
        <taxon>rosids</taxon>
        <taxon>fabids</taxon>
        <taxon>Rosales</taxon>
        <taxon>Rosaceae</taxon>
        <taxon>Amygdaloideae</taxon>
        <taxon>Maleae</taxon>
        <taxon>Malus</taxon>
    </lineage>
</organism>
<accession>A0A540MRY3</accession>
<name>A0A540MRY3_MALBA</name>